<comment type="catalytic activity">
    <reaction evidence="1">
        <text>Hydrolysis of (1-&gt;4)-beta-D-glucosidic linkages in beta-D-glucans containing (1-&gt;3)- and (1-&gt;4)-bonds.</text>
        <dbReference type="EC" id="3.2.1.73"/>
    </reaction>
</comment>
<comment type="similarity">
    <text evidence="2">Belongs to the glycosyl hydrolase 16 family.</text>
</comment>
<evidence type="ECO:0000256" key="1">
    <source>
        <dbReference type="ARBA" id="ARBA00000481"/>
    </source>
</evidence>
<accession>A0ABV8X3S6</accession>
<dbReference type="SUPFAM" id="SSF49899">
    <property type="entry name" value="Concanavalin A-like lectins/glucanases"/>
    <property type="match status" value="1"/>
</dbReference>
<keyword evidence="4" id="KW-0378">Hydrolase</keyword>
<evidence type="ECO:0000256" key="5">
    <source>
        <dbReference type="ARBA" id="ARBA00023295"/>
    </source>
</evidence>
<keyword evidence="8" id="KW-1185">Reference proteome</keyword>
<dbReference type="PANTHER" id="PTHR10963">
    <property type="entry name" value="GLYCOSYL HYDROLASE-RELATED"/>
    <property type="match status" value="1"/>
</dbReference>
<dbReference type="EMBL" id="JBHSEC010000006">
    <property type="protein sequence ID" value="MFC4409953.1"/>
    <property type="molecule type" value="Genomic_DNA"/>
</dbReference>
<dbReference type="PRINTS" id="PR00737">
    <property type="entry name" value="GLHYDRLASE16"/>
</dbReference>
<dbReference type="Pfam" id="PF00722">
    <property type="entry name" value="Glyco_hydro_16"/>
    <property type="match status" value="1"/>
</dbReference>
<dbReference type="CDD" id="cd08023">
    <property type="entry name" value="GH16_laminarinase_like"/>
    <property type="match status" value="1"/>
</dbReference>
<dbReference type="InterPro" id="IPR008264">
    <property type="entry name" value="Beta_glucanase"/>
</dbReference>
<protein>
    <recommendedName>
        <fullName evidence="3">licheninase</fullName>
        <ecNumber evidence="3">3.2.1.73</ecNumber>
    </recommendedName>
</protein>
<feature type="domain" description="GH16" evidence="6">
    <location>
        <begin position="52"/>
        <end position="292"/>
    </location>
</feature>
<dbReference type="InterPro" id="IPR013320">
    <property type="entry name" value="ConA-like_dom_sf"/>
</dbReference>
<dbReference type="InterPro" id="IPR050546">
    <property type="entry name" value="Glycosyl_Hydrlase_16"/>
</dbReference>
<evidence type="ECO:0000256" key="2">
    <source>
        <dbReference type="ARBA" id="ARBA00006865"/>
    </source>
</evidence>
<evidence type="ECO:0000259" key="6">
    <source>
        <dbReference type="PROSITE" id="PS51762"/>
    </source>
</evidence>
<evidence type="ECO:0000256" key="4">
    <source>
        <dbReference type="ARBA" id="ARBA00022801"/>
    </source>
</evidence>
<reference evidence="8" key="1">
    <citation type="journal article" date="2019" name="Int. J. Syst. Evol. Microbiol.">
        <title>The Global Catalogue of Microorganisms (GCM) 10K type strain sequencing project: providing services to taxonomists for standard genome sequencing and annotation.</title>
        <authorList>
            <consortium name="The Broad Institute Genomics Platform"/>
            <consortium name="The Broad Institute Genome Sequencing Center for Infectious Disease"/>
            <person name="Wu L."/>
            <person name="Ma J."/>
        </authorList>
    </citation>
    <scope>NUCLEOTIDE SEQUENCE [LARGE SCALE GENOMIC DNA]</scope>
    <source>
        <strain evidence="8">CCUG 59778</strain>
    </source>
</reference>
<proteinExistence type="inferred from homology"/>
<dbReference type="Gene3D" id="2.60.120.200">
    <property type="match status" value="1"/>
</dbReference>
<evidence type="ECO:0000313" key="7">
    <source>
        <dbReference type="EMBL" id="MFC4409953.1"/>
    </source>
</evidence>
<evidence type="ECO:0000256" key="3">
    <source>
        <dbReference type="ARBA" id="ARBA00012690"/>
    </source>
</evidence>
<evidence type="ECO:0000313" key="8">
    <source>
        <dbReference type="Proteomes" id="UP001595817"/>
    </source>
</evidence>
<name>A0ABV8X3S6_9LACT</name>
<dbReference type="InterPro" id="IPR000757">
    <property type="entry name" value="Beta-glucanase-like"/>
</dbReference>
<sequence length="292" mass="33756">MKRILLFLMVLLILFIVIDQSPIKEGSIKPRHMTEIDAALQTEGDINKFNQVEDSCVSDEEVLTGSKSDWVLLWSDEFNSDCLDMEKWNMEDWAALKNNELQYYSPNNVQVEDGVLKLVSRKEQYRGKSYTSGAIHTKDKFEFSHGKVEMRAKLPAGQGLFPAFWMMTNKEKTWLPEIDIMEMLGHKTNEIWMVVHWLNEEGELTSDSSSFTGPDYSKDFHTFSIEWTSGSITWFIDGIARYSTDAYVPRENMYLYLNTAIGGNWPGSPDQTTEFPAVFEIDYVRVYKNRGE</sequence>
<keyword evidence="5" id="KW-0326">Glycosidase</keyword>
<comment type="caution">
    <text evidence="7">The sequence shown here is derived from an EMBL/GenBank/DDBJ whole genome shotgun (WGS) entry which is preliminary data.</text>
</comment>
<gene>
    <name evidence="7" type="ORF">ACFOZY_05810</name>
</gene>
<dbReference type="EC" id="3.2.1.73" evidence="3"/>
<organism evidence="7 8">
    <name type="scientific">Chungangia koreensis</name>
    <dbReference type="NCBI Taxonomy" id="752657"/>
    <lineage>
        <taxon>Bacteria</taxon>
        <taxon>Bacillati</taxon>
        <taxon>Bacillota</taxon>
        <taxon>Bacilli</taxon>
        <taxon>Lactobacillales</taxon>
        <taxon>Chungangia</taxon>
    </lineage>
</organism>
<dbReference type="Proteomes" id="UP001595817">
    <property type="component" value="Unassembled WGS sequence"/>
</dbReference>
<dbReference type="RefSeq" id="WP_378153263.1">
    <property type="nucleotide sequence ID" value="NZ_JBHSEC010000006.1"/>
</dbReference>
<dbReference type="PROSITE" id="PS51762">
    <property type="entry name" value="GH16_2"/>
    <property type="match status" value="1"/>
</dbReference>
<dbReference type="PANTHER" id="PTHR10963:SF55">
    <property type="entry name" value="GLYCOSIDE HYDROLASE FAMILY 16 PROTEIN"/>
    <property type="match status" value="1"/>
</dbReference>